<dbReference type="Gene3D" id="3.30.559.10">
    <property type="entry name" value="Chloramphenicol acetyltransferase-like domain"/>
    <property type="match status" value="1"/>
</dbReference>
<dbReference type="Pfam" id="PF00755">
    <property type="entry name" value="Carn_acyltransf"/>
    <property type="match status" value="1"/>
</dbReference>
<feature type="active site" description="Proton acceptor" evidence="4">
    <location>
        <position position="298"/>
    </location>
</feature>
<dbReference type="Gene3D" id="3.30.559.70">
    <property type="entry name" value="Choline/Carnitine o-acyltransferase, domain 2"/>
    <property type="match status" value="1"/>
</dbReference>
<protein>
    <submittedName>
        <fullName evidence="8">Carn_acyltransf domain-containing protein</fullName>
    </submittedName>
</protein>
<reference evidence="7" key="1">
    <citation type="submission" date="2012-09" db="EMBL/GenBank/DDBJ databases">
        <authorList>
            <person name="Martin A.A."/>
        </authorList>
    </citation>
    <scope>NUCLEOTIDE SEQUENCE</scope>
</reference>
<evidence type="ECO:0000256" key="5">
    <source>
        <dbReference type="RuleBase" id="RU003801"/>
    </source>
</evidence>
<dbReference type="InterPro" id="IPR000542">
    <property type="entry name" value="Carn_acyl_trans"/>
</dbReference>
<keyword evidence="2 5" id="KW-0808">Transferase</keyword>
<evidence type="ECO:0000259" key="6">
    <source>
        <dbReference type="Pfam" id="PF00755"/>
    </source>
</evidence>
<dbReference type="WBParaSite" id="ACAC_0000341201-mRNA-1">
    <property type="protein sequence ID" value="ACAC_0000341201-mRNA-1"/>
    <property type="gene ID" value="ACAC_0000341201"/>
</dbReference>
<name>A0A158P805_ANGCA</name>
<comment type="similarity">
    <text evidence="1 5">Belongs to the carnitine/choline acetyltransferase family.</text>
</comment>
<dbReference type="SUPFAM" id="SSF52777">
    <property type="entry name" value="CoA-dependent acyltransferases"/>
    <property type="match status" value="2"/>
</dbReference>
<dbReference type="InterPro" id="IPR023213">
    <property type="entry name" value="CAT-like_dom_sf"/>
</dbReference>
<evidence type="ECO:0000256" key="2">
    <source>
        <dbReference type="ARBA" id="ARBA00022679"/>
    </source>
</evidence>
<dbReference type="GO" id="GO:0004092">
    <property type="term" value="F:carnitine O-acetyltransferase activity"/>
    <property type="evidence" value="ECO:0007669"/>
    <property type="project" value="TreeGrafter"/>
</dbReference>
<dbReference type="GO" id="GO:0005777">
    <property type="term" value="C:peroxisome"/>
    <property type="evidence" value="ECO:0007669"/>
    <property type="project" value="TreeGrafter"/>
</dbReference>
<sequence length="597" mass="67737">MRETPKTLPKLPVPDPKNTLKHFLNFAEALQTRKDFEETKSVVNDFVEKELPTLQKLLEERAAKLNNWLTPWWLNVAYLEARAPLPVVTSPGLIFPHFPCTGKGFQSEYAAKVTQAAVEFHLKVLRGELPQDMFGKTPFDMSQYMFIFGTTRIPKKGCDKIRYGFANENQQRHIIVLHNGHVTLITMFNSIIKRSPERLSHSVGIISSDNRDLWSEVYEQLKAHPTNSVNLSCIEDALFAVCLDQEFKPSEGYQEKDEMARQCLHGGGVKSNACNRWYDKTLQFLIGKNGFVGINYEHTPAEGPPIATMADFICDKIFANDFKDDFTTPEVQVQRLDFELNDSQKAQIRKSEKQLDCFILLAFRVADDLDVAVHTFTRFGKNFPKSVGISPDSFIQMAFQLAFYRIHSTCEFEYLPYLPQKLFSKAIGIHLSPSHTSIISLFISMMSILPIYTGTIIVEDIYDALKAAADSHKNYTLECMNGTGMDRHLLAWNLLAAENGLAKPSILKTPAYQQMSHFQVSTSQVPTRNHLQLGFGPSAPDCYGICYNPQETELHFTITSFKSYGSTNSKRFVKELDRALDDMNLACSKATRERSKL</sequence>
<reference evidence="8" key="2">
    <citation type="submission" date="2016-04" db="UniProtKB">
        <authorList>
            <consortium name="WormBaseParasite"/>
        </authorList>
    </citation>
    <scope>IDENTIFICATION</scope>
</reference>
<dbReference type="STRING" id="6313.A0A158P805"/>
<evidence type="ECO:0000256" key="1">
    <source>
        <dbReference type="ARBA" id="ARBA00005232"/>
    </source>
</evidence>
<dbReference type="GO" id="GO:0019254">
    <property type="term" value="P:carnitine metabolic process, CoA-linked"/>
    <property type="evidence" value="ECO:0007669"/>
    <property type="project" value="TreeGrafter"/>
</dbReference>
<evidence type="ECO:0000313" key="8">
    <source>
        <dbReference type="WBParaSite" id="ACAC_0000341201-mRNA-1"/>
    </source>
</evidence>
<dbReference type="AlphaFoldDB" id="A0A158P805"/>
<keyword evidence="3 5" id="KW-0012">Acyltransferase</keyword>
<accession>A0A158P805</accession>
<proteinExistence type="inferred from homology"/>
<dbReference type="InterPro" id="IPR042231">
    <property type="entry name" value="Cho/carn_acyl_trans_2"/>
</dbReference>
<feature type="domain" description="Choline/carnitine acyltransferase" evidence="6">
    <location>
        <begin position="11"/>
        <end position="577"/>
    </location>
</feature>
<dbReference type="PANTHER" id="PTHR22589">
    <property type="entry name" value="CARNITINE O-ACYLTRANSFERASE"/>
    <property type="match status" value="1"/>
</dbReference>
<organism evidence="7 8">
    <name type="scientific">Angiostrongylus cantonensis</name>
    <name type="common">Rat lungworm</name>
    <dbReference type="NCBI Taxonomy" id="6313"/>
    <lineage>
        <taxon>Eukaryota</taxon>
        <taxon>Metazoa</taxon>
        <taxon>Ecdysozoa</taxon>
        <taxon>Nematoda</taxon>
        <taxon>Chromadorea</taxon>
        <taxon>Rhabditida</taxon>
        <taxon>Rhabditina</taxon>
        <taxon>Rhabditomorpha</taxon>
        <taxon>Strongyloidea</taxon>
        <taxon>Metastrongylidae</taxon>
        <taxon>Angiostrongylus</taxon>
    </lineage>
</organism>
<dbReference type="PANTHER" id="PTHR22589:SF103">
    <property type="entry name" value="CARNITINE O-ACETYL-TRANSFERASE, ISOFORM A-RELATED"/>
    <property type="match status" value="1"/>
</dbReference>
<evidence type="ECO:0000256" key="4">
    <source>
        <dbReference type="PIRSR" id="PIRSR600542-1"/>
    </source>
</evidence>
<dbReference type="PROSITE" id="PS00440">
    <property type="entry name" value="ACYLTRANSF_C_2"/>
    <property type="match status" value="1"/>
</dbReference>
<evidence type="ECO:0000256" key="3">
    <source>
        <dbReference type="ARBA" id="ARBA00023315"/>
    </source>
</evidence>
<dbReference type="InterPro" id="IPR039551">
    <property type="entry name" value="Cho/carn_acyl_trans"/>
</dbReference>
<keyword evidence="7" id="KW-1185">Reference proteome</keyword>
<evidence type="ECO:0000313" key="7">
    <source>
        <dbReference type="Proteomes" id="UP000035642"/>
    </source>
</evidence>
<dbReference type="Proteomes" id="UP000035642">
    <property type="component" value="Unassembled WGS sequence"/>
</dbReference>